<proteinExistence type="predicted"/>
<organism evidence="2 3">
    <name type="scientific">Vecturithrix granuli</name>
    <dbReference type="NCBI Taxonomy" id="1499967"/>
    <lineage>
        <taxon>Bacteria</taxon>
        <taxon>Candidatus Moduliflexota</taxon>
        <taxon>Candidatus Vecturitrichia</taxon>
        <taxon>Candidatus Vecturitrichales</taxon>
        <taxon>Candidatus Vecturitrichaceae</taxon>
        <taxon>Candidatus Vecturithrix</taxon>
    </lineage>
</organism>
<evidence type="ECO:0000313" key="2">
    <source>
        <dbReference type="EMBL" id="GAK60523.1"/>
    </source>
</evidence>
<dbReference type="Pfam" id="PF01208">
    <property type="entry name" value="URO-D"/>
    <property type="match status" value="1"/>
</dbReference>
<name>A0A081C7G8_VECG1</name>
<evidence type="ECO:0000259" key="1">
    <source>
        <dbReference type="Pfam" id="PF01208"/>
    </source>
</evidence>
<dbReference type="HOGENOM" id="CLU_054162_0_0_0"/>
<dbReference type="InterPro" id="IPR052024">
    <property type="entry name" value="Methanogen_methyltrans"/>
</dbReference>
<reference evidence="2 3" key="1">
    <citation type="journal article" date="2015" name="PeerJ">
        <title>First genomic representation of candidate bacterial phylum KSB3 points to enhanced environmental sensing as a trigger of wastewater bulking.</title>
        <authorList>
            <person name="Sekiguchi Y."/>
            <person name="Ohashi A."/>
            <person name="Parks D.H."/>
            <person name="Yamauchi T."/>
            <person name="Tyson G.W."/>
            <person name="Hugenholtz P."/>
        </authorList>
    </citation>
    <scope>NUCLEOTIDE SEQUENCE [LARGE SCALE GENOMIC DNA]</scope>
</reference>
<dbReference type="InterPro" id="IPR000257">
    <property type="entry name" value="Uroporphyrinogen_deCOase"/>
</dbReference>
<evidence type="ECO:0000313" key="3">
    <source>
        <dbReference type="Proteomes" id="UP000030661"/>
    </source>
</evidence>
<accession>A0A081C7G8</accession>
<protein>
    <recommendedName>
        <fullName evidence="1">Uroporphyrinogen decarboxylase (URO-D) domain-containing protein</fullName>
    </recommendedName>
</protein>
<dbReference type="GO" id="GO:0004853">
    <property type="term" value="F:uroporphyrinogen decarboxylase activity"/>
    <property type="evidence" value="ECO:0007669"/>
    <property type="project" value="InterPro"/>
</dbReference>
<dbReference type="SUPFAM" id="SSF51726">
    <property type="entry name" value="UROD/MetE-like"/>
    <property type="match status" value="1"/>
</dbReference>
<sequence>MMTSKERVQAALAHIQPDFAPCDYFFTPEIHQALLTHFGVTHEDDVRERLGTDIRYINPPYIGPALPQFDDGSTMNIWGIRKKPMPNEYGDYAEPINFPYAKWTTLEEAEAFPWPNPDWYDYSSIPALCDQYPEYCLATGSFSVQDFINGVAFGRGVEQTLIDIAQRDPVYLYIVEKRHQFYMEVTERSLQAAKGRIDLVLCGDDFGTQRDLLISPRTFDRLFAPKKQEFFEMVHSYGAKISHHCCGSSAKLIPRFIQIGMDALQTIQPQAAGMNPYQLKEQFGSQITLHGAVDVQGWLQAATPTEIEREILRLMEVVGAGGGFILSPCHNLQPDTPLENVLAMYRAVARYRGKTPQF</sequence>
<dbReference type="eggNOG" id="COG0407">
    <property type="taxonomic scope" value="Bacteria"/>
</dbReference>
<dbReference type="STRING" id="1499967.U27_00420"/>
<feature type="domain" description="Uroporphyrinogen decarboxylase (URO-D)" evidence="1">
    <location>
        <begin position="213"/>
        <end position="351"/>
    </location>
</feature>
<dbReference type="Proteomes" id="UP000030661">
    <property type="component" value="Unassembled WGS sequence"/>
</dbReference>
<dbReference type="EMBL" id="DF820473">
    <property type="protein sequence ID" value="GAK60523.1"/>
    <property type="molecule type" value="Genomic_DNA"/>
</dbReference>
<dbReference type="AlphaFoldDB" id="A0A081C7G8"/>
<dbReference type="PANTHER" id="PTHR47099:SF1">
    <property type="entry name" value="METHYLCOBAMIDE:COM METHYLTRANSFERASE MTBA"/>
    <property type="match status" value="1"/>
</dbReference>
<dbReference type="PANTHER" id="PTHR47099">
    <property type="entry name" value="METHYLCOBAMIDE:COM METHYLTRANSFERASE MTBA"/>
    <property type="match status" value="1"/>
</dbReference>
<gene>
    <name evidence="2" type="ORF">U27_00420</name>
</gene>
<dbReference type="Gene3D" id="3.20.20.210">
    <property type="match status" value="1"/>
</dbReference>
<dbReference type="InterPro" id="IPR038071">
    <property type="entry name" value="UROD/MetE-like_sf"/>
</dbReference>
<dbReference type="GO" id="GO:0006779">
    <property type="term" value="P:porphyrin-containing compound biosynthetic process"/>
    <property type="evidence" value="ECO:0007669"/>
    <property type="project" value="InterPro"/>
</dbReference>
<keyword evidence="3" id="KW-1185">Reference proteome</keyword>